<reference evidence="1 2" key="1">
    <citation type="journal article" date="2016" name="Nat. Commun.">
        <title>Thousands of microbial genomes shed light on interconnected biogeochemical processes in an aquifer system.</title>
        <authorList>
            <person name="Anantharaman K."/>
            <person name="Brown C.T."/>
            <person name="Hug L.A."/>
            <person name="Sharon I."/>
            <person name="Castelle C.J."/>
            <person name="Probst A.J."/>
            <person name="Thomas B.C."/>
            <person name="Singh A."/>
            <person name="Wilkins M.J."/>
            <person name="Karaoz U."/>
            <person name="Brodie E.L."/>
            <person name="Williams K.H."/>
            <person name="Hubbard S.S."/>
            <person name="Banfield J.F."/>
        </authorList>
    </citation>
    <scope>NUCLEOTIDE SEQUENCE [LARGE SCALE GENOMIC DNA]</scope>
</reference>
<proteinExistence type="predicted"/>
<dbReference type="AlphaFoldDB" id="A0A1G2BTX1"/>
<organism evidence="1 2">
    <name type="scientific">Candidatus Komeilibacteria bacterium RIFCSPLOWO2_01_FULL_53_11</name>
    <dbReference type="NCBI Taxonomy" id="1798552"/>
    <lineage>
        <taxon>Bacteria</taxon>
        <taxon>Candidatus Komeiliibacteriota</taxon>
    </lineage>
</organism>
<protein>
    <submittedName>
        <fullName evidence="1">Uncharacterized protein</fullName>
    </submittedName>
</protein>
<gene>
    <name evidence="1" type="ORF">A3B31_01130</name>
</gene>
<dbReference type="Proteomes" id="UP000177349">
    <property type="component" value="Unassembled WGS sequence"/>
</dbReference>
<comment type="caution">
    <text evidence="1">The sequence shown here is derived from an EMBL/GenBank/DDBJ whole genome shotgun (WGS) entry which is preliminary data.</text>
</comment>
<accession>A0A1G2BTX1</accession>
<evidence type="ECO:0000313" key="2">
    <source>
        <dbReference type="Proteomes" id="UP000177349"/>
    </source>
</evidence>
<sequence>MFKRSMFLLRTYFKVLIGAVIVGLIGGIIVNLSKGSHAQSLYVVVSTPILVLTGCVLYDVTHPTSRQDG</sequence>
<name>A0A1G2BTX1_9BACT</name>
<dbReference type="EMBL" id="MHKN01000016">
    <property type="protein sequence ID" value="OGY92468.1"/>
    <property type="molecule type" value="Genomic_DNA"/>
</dbReference>
<evidence type="ECO:0000313" key="1">
    <source>
        <dbReference type="EMBL" id="OGY92468.1"/>
    </source>
</evidence>